<proteinExistence type="inferred from homology"/>
<dbReference type="RefSeq" id="WP_160776904.1">
    <property type="nucleotide sequence ID" value="NZ_WUMV01000008.1"/>
</dbReference>
<evidence type="ECO:0000256" key="1">
    <source>
        <dbReference type="ARBA" id="ARBA00009437"/>
    </source>
</evidence>
<accession>A0A7X3LWY4</accession>
<sequence length="301" mass="32899">MLAWSDYRLVLEVARANGLAGAAERLGVTFSTVFRRLERVEEELGVKLFERIRAGYVPTDAGGEIVRAAERMEQEALAGDRAVTGRDQQLSGRLVVTATEVLATCFLARHLPHFCSSHPGLSVELVSDNRRLSLVDREADMAIRPRRPQEESLVARKVGTLGWGIFASPGTAARLGKPGSLPELAGAEFVCWDGVAAAREVLSWIETAIPNARIICRSSSMMTVAALVAHGRACAALPFMLANMWPNLKPVYSPLPELTAELWLVTHKDLRRNARVRALMDYLADAVRGDDHLIGLAPQRG</sequence>
<organism evidence="6 7">
    <name type="scientific">Stappia sediminis</name>
    <dbReference type="NCBI Taxonomy" id="2692190"/>
    <lineage>
        <taxon>Bacteria</taxon>
        <taxon>Pseudomonadati</taxon>
        <taxon>Pseudomonadota</taxon>
        <taxon>Alphaproteobacteria</taxon>
        <taxon>Hyphomicrobiales</taxon>
        <taxon>Stappiaceae</taxon>
        <taxon>Stappia</taxon>
    </lineage>
</organism>
<reference evidence="6 7" key="1">
    <citation type="submission" date="2019-12" db="EMBL/GenBank/DDBJ databases">
        <authorList>
            <person name="Li M."/>
        </authorList>
    </citation>
    <scope>NUCLEOTIDE SEQUENCE [LARGE SCALE GENOMIC DNA]</scope>
    <source>
        <strain evidence="6 7">GBMRC 2046</strain>
    </source>
</reference>
<dbReference type="Gene3D" id="3.40.190.290">
    <property type="match status" value="1"/>
</dbReference>
<dbReference type="SUPFAM" id="SSF53850">
    <property type="entry name" value="Periplasmic binding protein-like II"/>
    <property type="match status" value="1"/>
</dbReference>
<dbReference type="PANTHER" id="PTHR30579:SF3">
    <property type="entry name" value="TRANSCRIPTIONAL REGULATORY PROTEIN"/>
    <property type="match status" value="1"/>
</dbReference>
<dbReference type="Gene3D" id="1.10.10.10">
    <property type="entry name" value="Winged helix-like DNA-binding domain superfamily/Winged helix DNA-binding domain"/>
    <property type="match status" value="1"/>
</dbReference>
<evidence type="ECO:0000313" key="7">
    <source>
        <dbReference type="Proteomes" id="UP000433101"/>
    </source>
</evidence>
<dbReference type="Pfam" id="PF00126">
    <property type="entry name" value="HTH_1"/>
    <property type="match status" value="1"/>
</dbReference>
<gene>
    <name evidence="6" type="ORF">GR183_17185</name>
</gene>
<name>A0A7X3LWY4_9HYPH</name>
<comment type="caution">
    <text evidence="6">The sequence shown here is derived from an EMBL/GenBank/DDBJ whole genome shotgun (WGS) entry which is preliminary data.</text>
</comment>
<protein>
    <submittedName>
        <fullName evidence="6">LysR family transcriptional regulator</fullName>
    </submittedName>
</protein>
<dbReference type="InterPro" id="IPR005119">
    <property type="entry name" value="LysR_subst-bd"/>
</dbReference>
<evidence type="ECO:0000259" key="5">
    <source>
        <dbReference type="PROSITE" id="PS50931"/>
    </source>
</evidence>
<dbReference type="AlphaFoldDB" id="A0A7X3LWY4"/>
<evidence type="ECO:0000313" key="6">
    <source>
        <dbReference type="EMBL" id="MXN66654.1"/>
    </source>
</evidence>
<dbReference type="SUPFAM" id="SSF46785">
    <property type="entry name" value="Winged helix' DNA-binding domain"/>
    <property type="match status" value="1"/>
</dbReference>
<dbReference type="EMBL" id="WUMV01000008">
    <property type="protein sequence ID" value="MXN66654.1"/>
    <property type="molecule type" value="Genomic_DNA"/>
</dbReference>
<dbReference type="InterPro" id="IPR036388">
    <property type="entry name" value="WH-like_DNA-bd_sf"/>
</dbReference>
<comment type="similarity">
    <text evidence="1">Belongs to the LysR transcriptional regulatory family.</text>
</comment>
<dbReference type="GO" id="GO:0003677">
    <property type="term" value="F:DNA binding"/>
    <property type="evidence" value="ECO:0007669"/>
    <property type="project" value="UniProtKB-KW"/>
</dbReference>
<evidence type="ECO:0000256" key="4">
    <source>
        <dbReference type="ARBA" id="ARBA00023163"/>
    </source>
</evidence>
<dbReference type="PROSITE" id="PS50931">
    <property type="entry name" value="HTH_LYSR"/>
    <property type="match status" value="1"/>
</dbReference>
<dbReference type="InterPro" id="IPR000847">
    <property type="entry name" value="LysR_HTH_N"/>
</dbReference>
<dbReference type="GO" id="GO:0003700">
    <property type="term" value="F:DNA-binding transcription factor activity"/>
    <property type="evidence" value="ECO:0007669"/>
    <property type="project" value="InterPro"/>
</dbReference>
<evidence type="ECO:0000256" key="3">
    <source>
        <dbReference type="ARBA" id="ARBA00023125"/>
    </source>
</evidence>
<keyword evidence="2" id="KW-0805">Transcription regulation</keyword>
<dbReference type="PANTHER" id="PTHR30579">
    <property type="entry name" value="TRANSCRIPTIONAL REGULATOR"/>
    <property type="match status" value="1"/>
</dbReference>
<dbReference type="InterPro" id="IPR036390">
    <property type="entry name" value="WH_DNA-bd_sf"/>
</dbReference>
<keyword evidence="4" id="KW-0804">Transcription</keyword>
<dbReference type="Pfam" id="PF03466">
    <property type="entry name" value="LysR_substrate"/>
    <property type="match status" value="1"/>
</dbReference>
<dbReference type="InterPro" id="IPR050176">
    <property type="entry name" value="LTTR"/>
</dbReference>
<feature type="domain" description="HTH lysR-type" evidence="5">
    <location>
        <begin position="8"/>
        <end position="59"/>
    </location>
</feature>
<keyword evidence="3" id="KW-0238">DNA-binding</keyword>
<dbReference type="Proteomes" id="UP000433101">
    <property type="component" value="Unassembled WGS sequence"/>
</dbReference>
<keyword evidence="7" id="KW-1185">Reference proteome</keyword>
<evidence type="ECO:0000256" key="2">
    <source>
        <dbReference type="ARBA" id="ARBA00023015"/>
    </source>
</evidence>